<keyword evidence="1" id="KW-0285">Flavoprotein</keyword>
<gene>
    <name evidence="5" type="ORF">HNP82_002982</name>
</gene>
<dbReference type="PIRSF" id="PIRSF000171">
    <property type="entry name" value="SDHA_APRA_LASPO"/>
    <property type="match status" value="1"/>
</dbReference>
<dbReference type="GO" id="GO:0009055">
    <property type="term" value="F:electron transfer activity"/>
    <property type="evidence" value="ECO:0007669"/>
    <property type="project" value="TreeGrafter"/>
</dbReference>
<accession>A0A7W8HC92</accession>
<evidence type="ECO:0000313" key="6">
    <source>
        <dbReference type="Proteomes" id="UP000543642"/>
    </source>
</evidence>
<sequence length="562" mass="61965">MQVKRRIQTDFLVIGGGVGGMQAAIEAAALGLRVVVAEKADTRRSGCAGSGNDHFACYIPEYHGTNFEFVLREIAGTLESDQWQDISLLRVWMGRSFEIVQKWEEWGINMRPSGTWCFEGHTYPGQKKYYLKIKGDNIKSALTKKALNCGVEIMNKMTVTDILKNANGQVCGALGLDISKDVPEAVVFDAPTVLIATGLISRMYPGVNPGFLFNTSCCPAATGGGHAMAFRAGARLINMEIPAPYVGPKYFQRGGRGSWIGLVSDINGSPIGPYMDKPSREYGDILVDVWPEIFRDKYQDGSGPVYMNCTRTDDEDLEYMLDSFPSEGLASVVDYIDQYNVDLKRQMIEFYSYNNDLNARGIEISTDASTNIPGLFATGNAVGNTRGSSTAAAVFGMVAARSAADYIKKMSGGEQFTSGDDASNACICQRLELVDGILKRGSGGAGWREANGTLQSIMHDYAGYDVRSDRILRAGLHYLGLLRDCSLSELGASNAHELCRVLEVLEMMETARIVFITSINRRESRGLFKRQDYPEQDHRLDHKYQTIGEVDGKIIVDFRDRR</sequence>
<dbReference type="GO" id="GO:0005886">
    <property type="term" value="C:plasma membrane"/>
    <property type="evidence" value="ECO:0007669"/>
    <property type="project" value="TreeGrafter"/>
</dbReference>
<organism evidence="5 6">
    <name type="scientific">Catenibacillus scindens</name>
    <dbReference type="NCBI Taxonomy" id="673271"/>
    <lineage>
        <taxon>Bacteria</taxon>
        <taxon>Bacillati</taxon>
        <taxon>Bacillota</taxon>
        <taxon>Clostridia</taxon>
        <taxon>Lachnospirales</taxon>
        <taxon>Lachnospiraceae</taxon>
        <taxon>Catenibacillus</taxon>
    </lineage>
</organism>
<evidence type="ECO:0000256" key="1">
    <source>
        <dbReference type="ARBA" id="ARBA00022630"/>
    </source>
</evidence>
<dbReference type="InterPro" id="IPR030664">
    <property type="entry name" value="SdhA/FrdA/AprA"/>
</dbReference>
<evidence type="ECO:0000259" key="3">
    <source>
        <dbReference type="Pfam" id="PF00890"/>
    </source>
</evidence>
<dbReference type="Gene3D" id="1.20.58.100">
    <property type="entry name" value="Fumarate reductase/succinate dehydrogenase flavoprotein-like, C-terminal domain"/>
    <property type="match status" value="1"/>
</dbReference>
<feature type="domain" description="Fumarate reductase/succinate dehydrogenase flavoprotein-like C-terminal" evidence="4">
    <location>
        <begin position="453"/>
        <end position="544"/>
    </location>
</feature>
<dbReference type="RefSeq" id="WP_183775942.1">
    <property type="nucleotide sequence ID" value="NZ_JACHFW010000015.1"/>
</dbReference>
<dbReference type="SUPFAM" id="SSF46977">
    <property type="entry name" value="Succinate dehydrogenase/fumarate reductase flavoprotein C-terminal domain"/>
    <property type="match status" value="1"/>
</dbReference>
<evidence type="ECO:0000259" key="4">
    <source>
        <dbReference type="Pfam" id="PF02910"/>
    </source>
</evidence>
<dbReference type="InterPro" id="IPR036188">
    <property type="entry name" value="FAD/NAD-bd_sf"/>
</dbReference>
<dbReference type="Pfam" id="PF00890">
    <property type="entry name" value="FAD_binding_2"/>
    <property type="match status" value="1"/>
</dbReference>
<dbReference type="SUPFAM" id="SSF51905">
    <property type="entry name" value="FAD/NAD(P)-binding domain"/>
    <property type="match status" value="1"/>
</dbReference>
<dbReference type="Gene3D" id="3.50.50.60">
    <property type="entry name" value="FAD/NAD(P)-binding domain"/>
    <property type="match status" value="2"/>
</dbReference>
<comment type="caution">
    <text evidence="5">The sequence shown here is derived from an EMBL/GenBank/DDBJ whole genome shotgun (WGS) entry which is preliminary data.</text>
</comment>
<dbReference type="Pfam" id="PF02910">
    <property type="entry name" value="Succ_DH_flav_C"/>
    <property type="match status" value="1"/>
</dbReference>
<dbReference type="EMBL" id="JACHFW010000015">
    <property type="protein sequence ID" value="MBB5265831.1"/>
    <property type="molecule type" value="Genomic_DNA"/>
</dbReference>
<feature type="domain" description="FAD-dependent oxidoreductase 2 FAD-binding" evidence="3">
    <location>
        <begin position="10"/>
        <end position="383"/>
    </location>
</feature>
<proteinExistence type="predicted"/>
<dbReference type="PRINTS" id="PR00368">
    <property type="entry name" value="FADPNR"/>
</dbReference>
<reference evidence="5 6" key="1">
    <citation type="submission" date="2020-08" db="EMBL/GenBank/DDBJ databases">
        <title>Genomic Encyclopedia of Type Strains, Phase IV (KMG-IV): sequencing the most valuable type-strain genomes for metagenomic binning, comparative biology and taxonomic classification.</title>
        <authorList>
            <person name="Goeker M."/>
        </authorList>
    </citation>
    <scope>NUCLEOTIDE SEQUENCE [LARGE SCALE GENOMIC DNA]</scope>
    <source>
        <strain evidence="5 6">DSM 106146</strain>
    </source>
</reference>
<dbReference type="InterPro" id="IPR015939">
    <property type="entry name" value="Fum_Rdtase/Succ_DH_flav-like_C"/>
</dbReference>
<dbReference type="GO" id="GO:0009061">
    <property type="term" value="P:anaerobic respiration"/>
    <property type="evidence" value="ECO:0007669"/>
    <property type="project" value="TreeGrafter"/>
</dbReference>
<name>A0A7W8HC92_9FIRM</name>
<dbReference type="Proteomes" id="UP000543642">
    <property type="component" value="Unassembled WGS sequence"/>
</dbReference>
<dbReference type="PANTHER" id="PTHR11632">
    <property type="entry name" value="SUCCINATE DEHYDROGENASE 2 FLAVOPROTEIN SUBUNIT"/>
    <property type="match status" value="1"/>
</dbReference>
<dbReference type="PRINTS" id="PR00411">
    <property type="entry name" value="PNDRDTASEI"/>
</dbReference>
<keyword evidence="6" id="KW-1185">Reference proteome</keyword>
<dbReference type="InterPro" id="IPR003953">
    <property type="entry name" value="FAD-dep_OxRdtase_2_FAD-bd"/>
</dbReference>
<dbReference type="GO" id="GO:0050660">
    <property type="term" value="F:flavin adenine dinucleotide binding"/>
    <property type="evidence" value="ECO:0007669"/>
    <property type="project" value="TreeGrafter"/>
</dbReference>
<dbReference type="AlphaFoldDB" id="A0A7W8HC92"/>
<dbReference type="PANTHER" id="PTHR11632:SF73">
    <property type="entry name" value="BLR3196 PROTEIN"/>
    <property type="match status" value="1"/>
</dbReference>
<evidence type="ECO:0000256" key="2">
    <source>
        <dbReference type="ARBA" id="ARBA00023002"/>
    </source>
</evidence>
<keyword evidence="2" id="KW-0560">Oxidoreductase</keyword>
<evidence type="ECO:0000313" key="5">
    <source>
        <dbReference type="EMBL" id="MBB5265831.1"/>
    </source>
</evidence>
<protein>
    <submittedName>
        <fullName evidence="5">Succinate dehydrogenase/fumarate reductase flavoprotein subunit</fullName>
    </submittedName>
</protein>
<dbReference type="InterPro" id="IPR037099">
    <property type="entry name" value="Fum_R/Succ_DH_flav-like_C_sf"/>
</dbReference>
<dbReference type="GO" id="GO:0000104">
    <property type="term" value="F:succinate dehydrogenase activity"/>
    <property type="evidence" value="ECO:0007669"/>
    <property type="project" value="TreeGrafter"/>
</dbReference>